<accession>S3DJK0</accession>
<organism evidence="2 3">
    <name type="scientific">Glarea lozoyensis (strain ATCC 20868 / MF5171)</name>
    <dbReference type="NCBI Taxonomy" id="1116229"/>
    <lineage>
        <taxon>Eukaryota</taxon>
        <taxon>Fungi</taxon>
        <taxon>Dikarya</taxon>
        <taxon>Ascomycota</taxon>
        <taxon>Pezizomycotina</taxon>
        <taxon>Leotiomycetes</taxon>
        <taxon>Helotiales</taxon>
        <taxon>Helotiaceae</taxon>
        <taxon>Glarea</taxon>
    </lineage>
</organism>
<dbReference type="Proteomes" id="UP000016922">
    <property type="component" value="Unassembled WGS sequence"/>
</dbReference>
<proteinExistence type="predicted"/>
<protein>
    <submittedName>
        <fullName evidence="2">Uncharacterized protein</fullName>
    </submittedName>
</protein>
<dbReference type="RefSeq" id="XP_008085913.1">
    <property type="nucleotide sequence ID" value="XM_008087722.1"/>
</dbReference>
<dbReference type="AlphaFoldDB" id="S3DJK0"/>
<feature type="compositionally biased region" description="Polar residues" evidence="1">
    <location>
        <begin position="490"/>
        <end position="515"/>
    </location>
</feature>
<dbReference type="OrthoDB" id="3596729at2759"/>
<dbReference type="HOGENOM" id="CLU_498786_0_0_1"/>
<sequence>MDPVSILSIVSSVVYVVKTCIEIYQEFSDFRDSRKETVVGSYEVEKEEDKLSQAIKACGPAVQKEYNRLAGRFGTMFAPNGDKEFKRQCKLIAKRQRKLLDGVKSLKSSGSQNSQYVKKMKILTIEATSIHQAMTNAINQLAKSGPAVNLPSGLPSSDTTGPLKALARPRAFCYGALLLQNNSAFTGAELAVDASMFLLGFTCKYCNLEVGDYRMSETGKTLLSTRVLARSHITSCASLMDRRAFYKCLACFAKHGDVDFGSAEALEKHLETHPKREEVTSFLEGEDLTAELNLSEEEIASVPVDVDEDDASKSLEEKLQTVDREYQLETEAARPIQVQASPIVRKEPPEQPVTPRRKSPAQAELANNYLGRPVGGMDVPSPTGVDDYSNTSDLDRYIEYNGYHPADQPASSQAASGDRSPQPSPQFPSPGYQQPRMDDRANSLRGPGRQQLSPHLRTDGGTFSFTASTQPYVTNTAPYGMQPTTYSSFASEAAQGSGSFENSRQAQVPNANLNNLEDGYYAPKKDKESTAKKGFFSSGNKDKRYR</sequence>
<evidence type="ECO:0000313" key="3">
    <source>
        <dbReference type="Proteomes" id="UP000016922"/>
    </source>
</evidence>
<dbReference type="EMBL" id="KE145370">
    <property type="protein sequence ID" value="EPE26723.1"/>
    <property type="molecule type" value="Genomic_DNA"/>
</dbReference>
<feature type="region of interest" description="Disordered" evidence="1">
    <location>
        <begin position="330"/>
        <end position="468"/>
    </location>
</feature>
<evidence type="ECO:0000313" key="2">
    <source>
        <dbReference type="EMBL" id="EPE26723.1"/>
    </source>
</evidence>
<keyword evidence="3" id="KW-1185">Reference proteome</keyword>
<name>S3DJK0_GLAL2</name>
<dbReference type="GeneID" id="19461693"/>
<gene>
    <name evidence="2" type="ORF">GLAREA_02637</name>
</gene>
<evidence type="ECO:0000256" key="1">
    <source>
        <dbReference type="SAM" id="MobiDB-lite"/>
    </source>
</evidence>
<feature type="region of interest" description="Disordered" evidence="1">
    <location>
        <begin position="490"/>
        <end position="546"/>
    </location>
</feature>
<feature type="compositionally biased region" description="Low complexity" evidence="1">
    <location>
        <begin position="405"/>
        <end position="416"/>
    </location>
</feature>
<dbReference type="KEGG" id="glz:GLAREA_02637"/>
<reference evidence="2 3" key="1">
    <citation type="journal article" date="2013" name="BMC Genomics">
        <title>Genomics-driven discovery of the pneumocandin biosynthetic gene cluster in the fungus Glarea lozoyensis.</title>
        <authorList>
            <person name="Chen L."/>
            <person name="Yue Q."/>
            <person name="Zhang X."/>
            <person name="Xiang M."/>
            <person name="Wang C."/>
            <person name="Li S."/>
            <person name="Che Y."/>
            <person name="Ortiz-Lopez F.J."/>
            <person name="Bills G.F."/>
            <person name="Liu X."/>
            <person name="An Z."/>
        </authorList>
    </citation>
    <scope>NUCLEOTIDE SEQUENCE [LARGE SCALE GENOMIC DNA]</scope>
    <source>
        <strain evidence="3">ATCC 20868 / MF5171</strain>
    </source>
</reference>